<dbReference type="GO" id="GO:0006325">
    <property type="term" value="P:chromatin organization"/>
    <property type="evidence" value="ECO:0007669"/>
    <property type="project" value="TreeGrafter"/>
</dbReference>
<evidence type="ECO:0000313" key="2">
    <source>
        <dbReference type="Proteomes" id="UP000030746"/>
    </source>
</evidence>
<keyword evidence="2" id="KW-1185">Reference proteome</keyword>
<dbReference type="HOGENOM" id="CLU_2152056_0_0_1"/>
<dbReference type="OrthoDB" id="20982at2759"/>
<dbReference type="AlphaFoldDB" id="V4CPQ2"/>
<reference evidence="1 2" key="1">
    <citation type="journal article" date="2013" name="Nature">
        <title>Insights into bilaterian evolution from three spiralian genomes.</title>
        <authorList>
            <person name="Simakov O."/>
            <person name="Marletaz F."/>
            <person name="Cho S.J."/>
            <person name="Edsinger-Gonzales E."/>
            <person name="Havlak P."/>
            <person name="Hellsten U."/>
            <person name="Kuo D.H."/>
            <person name="Larsson T."/>
            <person name="Lv J."/>
            <person name="Arendt D."/>
            <person name="Savage R."/>
            <person name="Osoegawa K."/>
            <person name="de Jong P."/>
            <person name="Grimwood J."/>
            <person name="Chapman J.A."/>
            <person name="Shapiro H."/>
            <person name="Aerts A."/>
            <person name="Otillar R.P."/>
            <person name="Terry A.Y."/>
            <person name="Boore J.L."/>
            <person name="Grigoriev I.V."/>
            <person name="Lindberg D.R."/>
            <person name="Seaver E.C."/>
            <person name="Weisblat D.A."/>
            <person name="Putnam N.H."/>
            <person name="Rokhsar D.S."/>
        </authorList>
    </citation>
    <scope>NUCLEOTIDE SEQUENCE [LARGE SCALE GENOMIC DNA]</scope>
</reference>
<dbReference type="STRING" id="225164.V4CPQ2"/>
<name>V4CPQ2_LOTGI</name>
<proteinExistence type="predicted"/>
<dbReference type="Proteomes" id="UP000030746">
    <property type="component" value="Unassembled WGS sequence"/>
</dbReference>
<dbReference type="InterPro" id="IPR040031">
    <property type="entry name" value="Codanin-1"/>
</dbReference>
<dbReference type="KEGG" id="lgi:LOTGIDRAFT_176343"/>
<dbReference type="PANTHER" id="PTHR28678:SF1">
    <property type="entry name" value="CODANIN-1"/>
    <property type="match status" value="1"/>
</dbReference>
<organism evidence="1 2">
    <name type="scientific">Lottia gigantea</name>
    <name type="common">Giant owl limpet</name>
    <dbReference type="NCBI Taxonomy" id="225164"/>
    <lineage>
        <taxon>Eukaryota</taxon>
        <taxon>Metazoa</taxon>
        <taxon>Spiralia</taxon>
        <taxon>Lophotrochozoa</taxon>
        <taxon>Mollusca</taxon>
        <taxon>Gastropoda</taxon>
        <taxon>Patellogastropoda</taxon>
        <taxon>Lottioidea</taxon>
        <taxon>Lottiidae</taxon>
        <taxon>Lottia</taxon>
    </lineage>
</organism>
<dbReference type="PANTHER" id="PTHR28678">
    <property type="entry name" value="CODANIN-1"/>
    <property type="match status" value="1"/>
</dbReference>
<dbReference type="GO" id="GO:0005634">
    <property type="term" value="C:nucleus"/>
    <property type="evidence" value="ECO:0007669"/>
    <property type="project" value="TreeGrafter"/>
</dbReference>
<dbReference type="EMBL" id="KB199754">
    <property type="protein sequence ID" value="ESP04385.1"/>
    <property type="molecule type" value="Genomic_DNA"/>
</dbReference>
<accession>V4CPQ2</accession>
<protein>
    <submittedName>
        <fullName evidence="1">Uncharacterized protein</fullName>
    </submittedName>
</protein>
<sequence length="112" mass="12850">LQERFIQPFSVGGPCPPVSFPGNQEFFKEFIVAASSPVLNQHLSNIFTGKIKKLNSTEFSQNTSEENQESEGINQVFLLSKKAVYFLLITHKIKHYKIKLYIIKRYCSSEHP</sequence>
<evidence type="ECO:0000313" key="1">
    <source>
        <dbReference type="EMBL" id="ESP04385.1"/>
    </source>
</evidence>
<feature type="non-terminal residue" evidence="1">
    <location>
        <position position="1"/>
    </location>
</feature>
<dbReference type="CTD" id="20243705"/>
<gene>
    <name evidence="1" type="ORF">LOTGIDRAFT_176343</name>
</gene>
<dbReference type="RefSeq" id="XP_009044928.1">
    <property type="nucleotide sequence ID" value="XM_009046680.1"/>
</dbReference>
<dbReference type="GeneID" id="20243705"/>